<protein>
    <submittedName>
        <fullName evidence="2">Uncharacterized protein</fullName>
    </submittedName>
</protein>
<dbReference type="AlphaFoldDB" id="A0A8H4UUV8"/>
<feature type="compositionally biased region" description="Acidic residues" evidence="1">
    <location>
        <begin position="44"/>
        <end position="62"/>
    </location>
</feature>
<reference evidence="2" key="2">
    <citation type="submission" date="2020-05" db="EMBL/GenBank/DDBJ databases">
        <authorList>
            <person name="Kim H.-S."/>
            <person name="Proctor R.H."/>
            <person name="Brown D.W."/>
        </authorList>
    </citation>
    <scope>NUCLEOTIDE SEQUENCE</scope>
    <source>
        <strain evidence="2">NRRL 22465</strain>
    </source>
</reference>
<sequence length="274" mass="30637">MPRAQLRFVFEYPQLGSDIVSDSPPKVTTSGDGPTFGPDPEACPYEDSEDSEDYDEESQVEDDQGKASWHPRAVHFLSQIPQDDTAWSRHLSTNTDVRSLCHRLRIPFLYPGFQAHLNWSRLFSECTWHLARACNNPPLASLFSLIFVAACHVALVDGCPKETVLEGLKACVRQCGVMEDELTEDMLDRVREGVVTGISILGEYARVVGCRANEIPLHAQGCLELFQRSTPACSSFIKSRIPSTYRPTTPLHSECLEIPALVYDLLGGRHSKWE</sequence>
<dbReference type="OrthoDB" id="5083086at2759"/>
<organism evidence="2 3">
    <name type="scientific">Fusarium zealandicum</name>
    <dbReference type="NCBI Taxonomy" id="1053134"/>
    <lineage>
        <taxon>Eukaryota</taxon>
        <taxon>Fungi</taxon>
        <taxon>Dikarya</taxon>
        <taxon>Ascomycota</taxon>
        <taxon>Pezizomycotina</taxon>
        <taxon>Sordariomycetes</taxon>
        <taxon>Hypocreomycetidae</taxon>
        <taxon>Hypocreales</taxon>
        <taxon>Nectriaceae</taxon>
        <taxon>Fusarium</taxon>
        <taxon>Fusarium staphyleae species complex</taxon>
    </lineage>
</organism>
<feature type="region of interest" description="Disordered" evidence="1">
    <location>
        <begin position="16"/>
        <end position="65"/>
    </location>
</feature>
<evidence type="ECO:0000313" key="3">
    <source>
        <dbReference type="Proteomes" id="UP000635477"/>
    </source>
</evidence>
<dbReference type="EMBL" id="JABEYC010000020">
    <property type="protein sequence ID" value="KAF4984435.1"/>
    <property type="molecule type" value="Genomic_DNA"/>
</dbReference>
<dbReference type="Proteomes" id="UP000635477">
    <property type="component" value="Unassembled WGS sequence"/>
</dbReference>
<proteinExistence type="predicted"/>
<comment type="caution">
    <text evidence="2">The sequence shown here is derived from an EMBL/GenBank/DDBJ whole genome shotgun (WGS) entry which is preliminary data.</text>
</comment>
<evidence type="ECO:0000313" key="2">
    <source>
        <dbReference type="EMBL" id="KAF4984435.1"/>
    </source>
</evidence>
<name>A0A8H4UUV8_9HYPO</name>
<gene>
    <name evidence="2" type="ORF">FZEAL_398</name>
</gene>
<accession>A0A8H4UUV8</accession>
<keyword evidence="3" id="KW-1185">Reference proteome</keyword>
<reference evidence="2" key="1">
    <citation type="journal article" date="2020" name="BMC Genomics">
        <title>Correction to: Identification and distribution of gene clusters required for synthesis of sphingolipid metabolism inhibitors in diverse species of the filamentous fungus Fusarium.</title>
        <authorList>
            <person name="Kim H.S."/>
            <person name="Lohmar J.M."/>
            <person name="Busman M."/>
            <person name="Brown D.W."/>
            <person name="Naumann T.A."/>
            <person name="Divon H.H."/>
            <person name="Lysoe E."/>
            <person name="Uhlig S."/>
            <person name="Proctor R.H."/>
        </authorList>
    </citation>
    <scope>NUCLEOTIDE SEQUENCE</scope>
    <source>
        <strain evidence="2">NRRL 22465</strain>
    </source>
</reference>
<evidence type="ECO:0000256" key="1">
    <source>
        <dbReference type="SAM" id="MobiDB-lite"/>
    </source>
</evidence>